<organism evidence="1 2">
    <name type="scientific">Psylliodes chrysocephalus</name>
    <dbReference type="NCBI Taxonomy" id="3402493"/>
    <lineage>
        <taxon>Eukaryota</taxon>
        <taxon>Metazoa</taxon>
        <taxon>Ecdysozoa</taxon>
        <taxon>Arthropoda</taxon>
        <taxon>Hexapoda</taxon>
        <taxon>Insecta</taxon>
        <taxon>Pterygota</taxon>
        <taxon>Neoptera</taxon>
        <taxon>Endopterygota</taxon>
        <taxon>Coleoptera</taxon>
        <taxon>Polyphaga</taxon>
        <taxon>Cucujiformia</taxon>
        <taxon>Chrysomeloidea</taxon>
        <taxon>Chrysomelidae</taxon>
        <taxon>Galerucinae</taxon>
        <taxon>Alticini</taxon>
        <taxon>Psylliodes</taxon>
    </lineage>
</organism>
<sequence length="139" mass="16065">MVRCYKRKSEDPKYSEVEVQIAVQECRVKKKNKRRLTALGKEKEEDLTRCLATLEKRVLDYLKEVLKMVSRFVNENQIETPLKYGIPGTDWFMGFKKRHKLTGVPKVLGKSLSVLCGVLNQIYLVRNGNKRCPGFCLLG</sequence>
<protein>
    <submittedName>
        <fullName evidence="1">Uncharacterized protein</fullName>
    </submittedName>
</protein>
<evidence type="ECO:0000313" key="2">
    <source>
        <dbReference type="Proteomes" id="UP001153636"/>
    </source>
</evidence>
<gene>
    <name evidence="1" type="ORF">PSYICH_LOCUS8091</name>
</gene>
<keyword evidence="2" id="KW-1185">Reference proteome</keyword>
<accession>A0A9P0D076</accession>
<evidence type="ECO:0000313" key="1">
    <source>
        <dbReference type="EMBL" id="CAH1107471.1"/>
    </source>
</evidence>
<dbReference type="AlphaFoldDB" id="A0A9P0D076"/>
<dbReference type="Proteomes" id="UP001153636">
    <property type="component" value="Chromosome 21"/>
</dbReference>
<dbReference type="OrthoDB" id="6755551at2759"/>
<proteinExistence type="predicted"/>
<name>A0A9P0D076_9CUCU</name>
<reference evidence="1" key="1">
    <citation type="submission" date="2022-01" db="EMBL/GenBank/DDBJ databases">
        <authorList>
            <person name="King R."/>
        </authorList>
    </citation>
    <scope>NUCLEOTIDE SEQUENCE</scope>
</reference>
<dbReference type="EMBL" id="OV651833">
    <property type="protein sequence ID" value="CAH1107471.1"/>
    <property type="molecule type" value="Genomic_DNA"/>
</dbReference>